<feature type="transmembrane region" description="Helical" evidence="5">
    <location>
        <begin position="730"/>
        <end position="749"/>
    </location>
</feature>
<dbReference type="Gene3D" id="1.20.1250.20">
    <property type="entry name" value="MFS general substrate transporter like domains"/>
    <property type="match status" value="1"/>
</dbReference>
<dbReference type="Pfam" id="PF17906">
    <property type="entry name" value="HTH_48"/>
    <property type="match status" value="1"/>
</dbReference>
<feature type="transmembrane region" description="Helical" evidence="5">
    <location>
        <begin position="415"/>
        <end position="435"/>
    </location>
</feature>
<keyword evidence="2 5" id="KW-0812">Transmembrane</keyword>
<feature type="domain" description="Major facilitator superfamily (MFS) profile" evidence="6">
    <location>
        <begin position="302"/>
        <end position="753"/>
    </location>
</feature>
<organism evidence="7 8">
    <name type="scientific">Cordylochernes scorpioides</name>
    <dbReference type="NCBI Taxonomy" id="51811"/>
    <lineage>
        <taxon>Eukaryota</taxon>
        <taxon>Metazoa</taxon>
        <taxon>Ecdysozoa</taxon>
        <taxon>Arthropoda</taxon>
        <taxon>Chelicerata</taxon>
        <taxon>Arachnida</taxon>
        <taxon>Pseudoscorpiones</taxon>
        <taxon>Cheliferoidea</taxon>
        <taxon>Chernetidae</taxon>
        <taxon>Cordylochernes</taxon>
    </lineage>
</organism>
<evidence type="ECO:0000256" key="3">
    <source>
        <dbReference type="ARBA" id="ARBA00022989"/>
    </source>
</evidence>
<evidence type="ECO:0000256" key="1">
    <source>
        <dbReference type="ARBA" id="ARBA00004141"/>
    </source>
</evidence>
<dbReference type="InterPro" id="IPR041426">
    <property type="entry name" value="Mos1_HTH"/>
</dbReference>
<evidence type="ECO:0000256" key="4">
    <source>
        <dbReference type="ARBA" id="ARBA00023136"/>
    </source>
</evidence>
<dbReference type="Proteomes" id="UP001235939">
    <property type="component" value="Chromosome 04"/>
</dbReference>
<dbReference type="PROSITE" id="PS50850">
    <property type="entry name" value="MFS"/>
    <property type="match status" value="1"/>
</dbReference>
<name>A0ABY6KBS4_9ARAC</name>
<reference evidence="7 8" key="1">
    <citation type="submission" date="2022-01" db="EMBL/GenBank/DDBJ databases">
        <title>A chromosomal length assembly of Cordylochernes scorpioides.</title>
        <authorList>
            <person name="Zeh D."/>
            <person name="Zeh J."/>
        </authorList>
    </citation>
    <scope>NUCLEOTIDE SEQUENCE [LARGE SCALE GENOMIC DNA]</scope>
    <source>
        <strain evidence="7">IN4F17</strain>
        <tissue evidence="7">Whole Body</tissue>
    </source>
</reference>
<dbReference type="SUPFAM" id="SSF103473">
    <property type="entry name" value="MFS general substrate transporter"/>
    <property type="match status" value="1"/>
</dbReference>
<evidence type="ECO:0000256" key="2">
    <source>
        <dbReference type="ARBA" id="ARBA00022692"/>
    </source>
</evidence>
<dbReference type="PANTHER" id="PTHR24064">
    <property type="entry name" value="SOLUTE CARRIER FAMILY 22 MEMBER"/>
    <property type="match status" value="1"/>
</dbReference>
<feature type="transmembrane region" description="Helical" evidence="5">
    <location>
        <begin position="475"/>
        <end position="495"/>
    </location>
</feature>
<comment type="subcellular location">
    <subcellularLocation>
        <location evidence="1">Membrane</location>
        <topology evidence="1">Multi-pass membrane protein</topology>
    </subcellularLocation>
</comment>
<keyword evidence="8" id="KW-1185">Reference proteome</keyword>
<feature type="transmembrane region" description="Helical" evidence="5">
    <location>
        <begin position="644"/>
        <end position="663"/>
    </location>
</feature>
<dbReference type="InterPro" id="IPR005829">
    <property type="entry name" value="Sugar_transporter_CS"/>
</dbReference>
<feature type="transmembrane region" description="Helical" evidence="5">
    <location>
        <begin position="251"/>
        <end position="277"/>
    </location>
</feature>
<gene>
    <name evidence="7" type="ORF">LAZ67_4000912</name>
</gene>
<proteinExistence type="predicted"/>
<dbReference type="CDD" id="cd17317">
    <property type="entry name" value="MFS_SLC22"/>
    <property type="match status" value="1"/>
</dbReference>
<feature type="transmembrane region" description="Helical" evidence="5">
    <location>
        <begin position="297"/>
        <end position="319"/>
    </location>
</feature>
<feature type="transmembrane region" description="Helical" evidence="5">
    <location>
        <begin position="441"/>
        <end position="463"/>
    </location>
</feature>
<dbReference type="InterPro" id="IPR011701">
    <property type="entry name" value="MFS"/>
</dbReference>
<feature type="transmembrane region" description="Helical" evidence="5">
    <location>
        <begin position="583"/>
        <end position="601"/>
    </location>
</feature>
<feature type="transmembrane region" description="Helical" evidence="5">
    <location>
        <begin position="704"/>
        <end position="723"/>
    </location>
</feature>
<dbReference type="EMBL" id="CP092866">
    <property type="protein sequence ID" value="UYV66229.1"/>
    <property type="molecule type" value="Genomic_DNA"/>
</dbReference>
<dbReference type="PROSITE" id="PS00216">
    <property type="entry name" value="SUGAR_TRANSPORT_1"/>
    <property type="match status" value="1"/>
</dbReference>
<evidence type="ECO:0000256" key="5">
    <source>
        <dbReference type="SAM" id="Phobius"/>
    </source>
</evidence>
<keyword evidence="4 5" id="KW-0472">Membrane</keyword>
<feature type="transmembrane region" description="Helical" evidence="5">
    <location>
        <begin position="501"/>
        <end position="520"/>
    </location>
</feature>
<dbReference type="Pfam" id="PF07690">
    <property type="entry name" value="MFS_1"/>
    <property type="match status" value="1"/>
</dbReference>
<evidence type="ECO:0000259" key="6">
    <source>
        <dbReference type="PROSITE" id="PS50850"/>
    </source>
</evidence>
<dbReference type="Gene3D" id="1.10.10.10">
    <property type="entry name" value="Winged helix-like DNA-binding domain superfamily/Winged helix DNA-binding domain"/>
    <property type="match status" value="1"/>
</dbReference>
<evidence type="ECO:0000313" key="8">
    <source>
        <dbReference type="Proteomes" id="UP001235939"/>
    </source>
</evidence>
<dbReference type="InterPro" id="IPR020846">
    <property type="entry name" value="MFS_dom"/>
</dbReference>
<dbReference type="Gene3D" id="1.10.10.1450">
    <property type="match status" value="1"/>
</dbReference>
<keyword evidence="3 5" id="KW-1133">Transmembrane helix</keyword>
<sequence length="791" mass="89661">MVISEPKSAHLREVLLFAFNWKKGATEAHRMLEEVHGDHALSKSQCYRWFKKFQSGDFELDNEPRGKPHQKFEDAELQALLDNDSTQTQEKLAKQLQVPHELSERQQERRLVTCEGLLARPEKKSFLHRIVASDEKSIHFSNPMRQKSWGLLGQFPKRKPRPNRLGKKRQCFAYDDTRTYRKCNNCPGVELTPTYIFSCSAMAAALQKIDMDPEQQLYTPKIVDIATVVKLVGKWTLTVENCDRWMALSEVLIFLFSLAWESKVRLPFLLVLSFLVLDIRMQLDINVGDFGRYQKLLCAFLVLPSAVFSSLVYFTQFFIMAVPSHQCVLPEDYSNATFKADQCHLVNLNDSSDPIPCPAGWHYDFQELYPTITTDLNWVCENNQLPYIAQTVFYVGTSIGVLVFGYIADRYGRKPSILISYLIAFVGGVVTLFVTDFYSFLVVRFLVGTSIIPLSEDPFILGLEYMGTKKRTLPIVFWSGAYIITSAICPWLAYFLHSWKLLLLVTTIPLASFLLAGLLMPESASWLLTRGQVARTHAIFQQMARINGTTFAPESALMLNKAEEQTPEETKVSFLDIFRTPRMRMRAIVLALAWFMTYSIYHTNTQNAANLGANFYDSYTYSALIEIPALLILFLGLDIVGRRWPMLVATLVTGLAGLVVYFLPPISHLPISLIQRVAITLEYNILMQYSAEVFPTVMRGRAVGFLRFMGTLGLYLSPSIVYLSLQNTNLPLVISGLQALLICGTSIFLPETLHYNLPHTLAEGEAFGADQSILSLPRKPIHKSSIMSVPE</sequence>
<dbReference type="Gene3D" id="3.30.420.10">
    <property type="entry name" value="Ribonuclease H-like superfamily/Ribonuclease H"/>
    <property type="match status" value="1"/>
</dbReference>
<feature type="transmembrane region" description="Helical" evidence="5">
    <location>
        <begin position="621"/>
        <end position="637"/>
    </location>
</feature>
<dbReference type="InterPro" id="IPR036388">
    <property type="entry name" value="WH-like_DNA-bd_sf"/>
</dbReference>
<dbReference type="InterPro" id="IPR036397">
    <property type="entry name" value="RNaseH_sf"/>
</dbReference>
<protein>
    <recommendedName>
        <fullName evidence="6">Major facilitator superfamily (MFS) profile domain-containing protein</fullName>
    </recommendedName>
</protein>
<feature type="transmembrane region" description="Helical" evidence="5">
    <location>
        <begin position="387"/>
        <end position="408"/>
    </location>
</feature>
<dbReference type="InterPro" id="IPR036259">
    <property type="entry name" value="MFS_trans_sf"/>
</dbReference>
<evidence type="ECO:0000313" key="7">
    <source>
        <dbReference type="EMBL" id="UYV66229.1"/>
    </source>
</evidence>
<accession>A0ABY6KBS4</accession>